<reference evidence="2" key="1">
    <citation type="submission" date="2023-06" db="EMBL/GenBank/DDBJ databases">
        <title>Genome-scale phylogeny and comparative genomics of the fungal order Sordariales.</title>
        <authorList>
            <consortium name="Lawrence Berkeley National Laboratory"/>
            <person name="Hensen N."/>
            <person name="Bonometti L."/>
            <person name="Westerberg I."/>
            <person name="Brannstrom I.O."/>
            <person name="Guillou S."/>
            <person name="Cros-Aarteil S."/>
            <person name="Calhoun S."/>
            <person name="Haridas S."/>
            <person name="Kuo A."/>
            <person name="Mondo S."/>
            <person name="Pangilinan J."/>
            <person name="Riley R."/>
            <person name="Labutti K."/>
            <person name="Andreopoulos B."/>
            <person name="Lipzen A."/>
            <person name="Chen C."/>
            <person name="Yanf M."/>
            <person name="Daum C."/>
            <person name="Ng V."/>
            <person name="Clum A."/>
            <person name="Steindorff A."/>
            <person name="Ohm R."/>
            <person name="Martin F."/>
            <person name="Silar P."/>
            <person name="Natvig D."/>
            <person name="Lalanne C."/>
            <person name="Gautier V."/>
            <person name="Ament-Velasquez S.L."/>
            <person name="Kruys A."/>
            <person name="Hutchinson M.I."/>
            <person name="Powell A.J."/>
            <person name="Barry K."/>
            <person name="Miller A.N."/>
            <person name="Grigoriev I.V."/>
            <person name="Debuchy R."/>
            <person name="Gladieux P."/>
            <person name="Thoren M.H."/>
            <person name="Johannesson H."/>
        </authorList>
    </citation>
    <scope>NUCLEOTIDE SEQUENCE</scope>
    <source>
        <strain evidence="2">CBS 606.72</strain>
    </source>
</reference>
<dbReference type="AlphaFoldDB" id="A0AA39WYY5"/>
<evidence type="ECO:0000313" key="2">
    <source>
        <dbReference type="EMBL" id="KAK0624198.1"/>
    </source>
</evidence>
<gene>
    <name evidence="2" type="ORF">B0T14DRAFT_565490</name>
</gene>
<accession>A0AA39WYY5</accession>
<name>A0AA39WYY5_9PEZI</name>
<sequence length="161" mass="17418">MHLLSFLPSLLLSFASLSLAAPPFSHLIRQANSTCTAGASIDNLYTFSNLRINYAPSGGQSTAAFAVTNTRTNLTEVLPCTLRIGYQCQYNGTPENPALQVWLQLNLAAYFSFMDTSFCPGRVITGQAEMAFTCPDTPFENGMICRGDVESVGARGTVEEM</sequence>
<comment type="caution">
    <text evidence="2">The sequence shown here is derived from an EMBL/GenBank/DDBJ whole genome shotgun (WGS) entry which is preliminary data.</text>
</comment>
<protein>
    <recommendedName>
        <fullName evidence="4">AA1-like domain-containing protein</fullName>
    </recommendedName>
</protein>
<keyword evidence="3" id="KW-1185">Reference proteome</keyword>
<evidence type="ECO:0008006" key="4">
    <source>
        <dbReference type="Google" id="ProtNLM"/>
    </source>
</evidence>
<dbReference type="EMBL" id="JAULSU010000003">
    <property type="protein sequence ID" value="KAK0624198.1"/>
    <property type="molecule type" value="Genomic_DNA"/>
</dbReference>
<feature type="chain" id="PRO_5041238139" description="AA1-like domain-containing protein" evidence="1">
    <location>
        <begin position="21"/>
        <end position="161"/>
    </location>
</feature>
<evidence type="ECO:0000313" key="3">
    <source>
        <dbReference type="Proteomes" id="UP001175000"/>
    </source>
</evidence>
<dbReference type="Proteomes" id="UP001175000">
    <property type="component" value="Unassembled WGS sequence"/>
</dbReference>
<organism evidence="2 3">
    <name type="scientific">Immersiella caudata</name>
    <dbReference type="NCBI Taxonomy" id="314043"/>
    <lineage>
        <taxon>Eukaryota</taxon>
        <taxon>Fungi</taxon>
        <taxon>Dikarya</taxon>
        <taxon>Ascomycota</taxon>
        <taxon>Pezizomycotina</taxon>
        <taxon>Sordariomycetes</taxon>
        <taxon>Sordariomycetidae</taxon>
        <taxon>Sordariales</taxon>
        <taxon>Lasiosphaeriaceae</taxon>
        <taxon>Immersiella</taxon>
    </lineage>
</organism>
<keyword evidence="1" id="KW-0732">Signal</keyword>
<evidence type="ECO:0000256" key="1">
    <source>
        <dbReference type="SAM" id="SignalP"/>
    </source>
</evidence>
<feature type="signal peptide" evidence="1">
    <location>
        <begin position="1"/>
        <end position="20"/>
    </location>
</feature>
<proteinExistence type="predicted"/>